<protein>
    <submittedName>
        <fullName evidence="1">Uncharacterized protein</fullName>
    </submittedName>
</protein>
<dbReference type="EMBL" id="CP042966">
    <property type="protein sequence ID" value="QEH06610.1"/>
    <property type="molecule type" value="Genomic_DNA"/>
</dbReference>
<accession>A0ABX5Z581</accession>
<organism evidence="1 2">
    <name type="scientific">Sulfurospirillum multivorans</name>
    <name type="common">Dehalospirillum multivorans</name>
    <dbReference type="NCBI Taxonomy" id="66821"/>
    <lineage>
        <taxon>Bacteria</taxon>
        <taxon>Pseudomonadati</taxon>
        <taxon>Campylobacterota</taxon>
        <taxon>Epsilonproteobacteria</taxon>
        <taxon>Campylobacterales</taxon>
        <taxon>Sulfurospirillaceae</taxon>
        <taxon>Sulfurospirillum</taxon>
    </lineage>
</organism>
<name>A0ABX5Z581_SULMU</name>
<reference evidence="1" key="1">
    <citation type="submission" date="2019-08" db="EMBL/GenBank/DDBJ databases">
        <title>Organohalide respiration in Sulfurospirillum species is regulated by a two-component system as unraveled by comparative genomics, and transcriptomics, and regulator binding studies.</title>
        <authorList>
            <person name="Goris T."/>
            <person name="Esken J."/>
            <person name="Gadkari J."/>
            <person name="Bischler T."/>
            <person name="Foerstner K."/>
            <person name="Sharma C.M."/>
            <person name="Diekert G."/>
            <person name="Schubert T."/>
        </authorList>
    </citation>
    <scope>NUCLEOTIDE SEQUENCE [LARGE SCALE GENOMIC DNA]</scope>
    <source>
        <strain evidence="1">N</strain>
    </source>
</reference>
<sequence length="72" mass="8809">MTLPVFNESHRYFFHFIISKEDEVAFKAYVEVFPINYWRRAINIYQDKSTSLYKITDGLNCHEIFKHEFLKE</sequence>
<dbReference type="Proteomes" id="UP000323483">
    <property type="component" value="Chromosome"/>
</dbReference>
<proteinExistence type="predicted"/>
<evidence type="ECO:0000313" key="1">
    <source>
        <dbReference type="EMBL" id="QEH06610.1"/>
    </source>
</evidence>
<keyword evidence="2" id="KW-1185">Reference proteome</keyword>
<gene>
    <name evidence="1" type="ORF">SMN_1845</name>
</gene>
<evidence type="ECO:0000313" key="2">
    <source>
        <dbReference type="Proteomes" id="UP000323483"/>
    </source>
</evidence>